<dbReference type="InterPro" id="IPR036890">
    <property type="entry name" value="HATPase_C_sf"/>
</dbReference>
<organism evidence="11 12">
    <name type="scientific">Roseovarius gahaiensis</name>
    <dbReference type="NCBI Taxonomy" id="2716691"/>
    <lineage>
        <taxon>Bacteria</taxon>
        <taxon>Pseudomonadati</taxon>
        <taxon>Pseudomonadota</taxon>
        <taxon>Alphaproteobacteria</taxon>
        <taxon>Rhodobacterales</taxon>
        <taxon>Roseobacteraceae</taxon>
        <taxon>Roseovarius</taxon>
    </lineage>
</organism>
<dbReference type="InterPro" id="IPR005467">
    <property type="entry name" value="His_kinase_dom"/>
</dbReference>
<dbReference type="RefSeq" id="WP_167197588.1">
    <property type="nucleotide sequence ID" value="NZ_JAAORB010000024.1"/>
</dbReference>
<sequence>MSLRLRLALAGAIAILAALGLAAFGLSHLFGAHVERRAVAEMSVQLDQVLAGLERGPEGLTLARTPADPRFQRPYGGLYWQIEGPDGLQRSRSLWDSALDLPADTLGDGGLHVHRLPGPEGDALLVLERSVTLPAGLGGGSARAAVAMTVTDLDAARRDFMADLAPYLGLLALVLTGAGWAQLWVGLRPLSGLGARIAALRAGRAERMGEDWPQELRPVAAEIDELLAAREAESARARARAADLAHGLKTPLQALMGEAARLREAGAHGRAEGIEDTARAMRRTVDRELARTRTAARASDASADAREVAERLVAVLQRTPDGGRLDWRIDIPTGTRVALDPADLSEALGALAENAARHARFSVTLSARTQEGWVLLTITDDGPGIPPDRRDALIARHGRADETGTGLGLAIAAEIAEAAGGRLTLSDATSGLTATLALP</sequence>
<dbReference type="Pfam" id="PF02518">
    <property type="entry name" value="HATPase_c"/>
    <property type="match status" value="1"/>
</dbReference>
<evidence type="ECO:0000256" key="5">
    <source>
        <dbReference type="ARBA" id="ARBA00022679"/>
    </source>
</evidence>
<evidence type="ECO:0000256" key="9">
    <source>
        <dbReference type="ARBA" id="ARBA00023136"/>
    </source>
</evidence>
<protein>
    <recommendedName>
        <fullName evidence="3">histidine kinase</fullName>
        <ecNumber evidence="3">2.7.13.3</ecNumber>
    </recommendedName>
</protein>
<evidence type="ECO:0000256" key="2">
    <source>
        <dbReference type="ARBA" id="ARBA00004370"/>
    </source>
</evidence>
<evidence type="ECO:0000256" key="6">
    <source>
        <dbReference type="ARBA" id="ARBA00022692"/>
    </source>
</evidence>
<feature type="domain" description="Histidine kinase" evidence="10">
    <location>
        <begin position="243"/>
        <end position="439"/>
    </location>
</feature>
<keyword evidence="8" id="KW-1133">Transmembrane helix</keyword>
<dbReference type="PROSITE" id="PS50109">
    <property type="entry name" value="HIS_KIN"/>
    <property type="match status" value="1"/>
</dbReference>
<keyword evidence="4" id="KW-0597">Phosphoprotein</keyword>
<comment type="catalytic activity">
    <reaction evidence="1">
        <text>ATP + protein L-histidine = ADP + protein N-phospho-L-histidine.</text>
        <dbReference type="EC" id="2.7.13.3"/>
    </reaction>
</comment>
<proteinExistence type="predicted"/>
<evidence type="ECO:0000256" key="7">
    <source>
        <dbReference type="ARBA" id="ARBA00022777"/>
    </source>
</evidence>
<keyword evidence="12" id="KW-1185">Reference proteome</keyword>
<name>A0A967BE04_9RHOB</name>
<evidence type="ECO:0000256" key="3">
    <source>
        <dbReference type="ARBA" id="ARBA00012438"/>
    </source>
</evidence>
<dbReference type="SUPFAM" id="SSF55874">
    <property type="entry name" value="ATPase domain of HSP90 chaperone/DNA topoisomerase II/histidine kinase"/>
    <property type="match status" value="1"/>
</dbReference>
<evidence type="ECO:0000259" key="10">
    <source>
        <dbReference type="PROSITE" id="PS50109"/>
    </source>
</evidence>
<evidence type="ECO:0000313" key="12">
    <source>
        <dbReference type="Proteomes" id="UP000639775"/>
    </source>
</evidence>
<keyword evidence="5" id="KW-0808">Transferase</keyword>
<dbReference type="Gene3D" id="1.10.287.130">
    <property type="match status" value="1"/>
</dbReference>
<dbReference type="EC" id="2.7.13.3" evidence="3"/>
<evidence type="ECO:0000256" key="8">
    <source>
        <dbReference type="ARBA" id="ARBA00022989"/>
    </source>
</evidence>
<evidence type="ECO:0000256" key="1">
    <source>
        <dbReference type="ARBA" id="ARBA00000085"/>
    </source>
</evidence>
<dbReference type="InterPro" id="IPR050428">
    <property type="entry name" value="TCS_sensor_his_kinase"/>
</dbReference>
<dbReference type="GO" id="GO:0000160">
    <property type="term" value="P:phosphorelay signal transduction system"/>
    <property type="evidence" value="ECO:0007669"/>
    <property type="project" value="TreeGrafter"/>
</dbReference>
<reference evidence="11" key="1">
    <citation type="submission" date="2020-03" db="EMBL/GenBank/DDBJ databases">
        <title>Roseovarius gahaiensis sp. nov., isolated from Gahai Saline Lake, China.</title>
        <authorList>
            <person name="Sun X."/>
        </authorList>
    </citation>
    <scope>NUCLEOTIDE SEQUENCE</scope>
    <source>
        <strain evidence="11">GH877</strain>
    </source>
</reference>
<keyword evidence="6" id="KW-0812">Transmembrane</keyword>
<dbReference type="Proteomes" id="UP000639775">
    <property type="component" value="Unassembled WGS sequence"/>
</dbReference>
<dbReference type="SMART" id="SM00387">
    <property type="entry name" value="HATPase_c"/>
    <property type="match status" value="1"/>
</dbReference>
<dbReference type="AlphaFoldDB" id="A0A967BE04"/>
<gene>
    <name evidence="11" type="ORF">HAT86_11505</name>
</gene>
<dbReference type="PANTHER" id="PTHR45436">
    <property type="entry name" value="SENSOR HISTIDINE KINASE YKOH"/>
    <property type="match status" value="1"/>
</dbReference>
<dbReference type="InterPro" id="IPR003594">
    <property type="entry name" value="HATPase_dom"/>
</dbReference>
<dbReference type="EMBL" id="JAAORB010000024">
    <property type="protein sequence ID" value="NHQ75083.1"/>
    <property type="molecule type" value="Genomic_DNA"/>
</dbReference>
<dbReference type="PRINTS" id="PR00344">
    <property type="entry name" value="BCTRLSENSOR"/>
</dbReference>
<accession>A0A967BE04</accession>
<evidence type="ECO:0000256" key="4">
    <source>
        <dbReference type="ARBA" id="ARBA00022553"/>
    </source>
</evidence>
<evidence type="ECO:0000313" key="11">
    <source>
        <dbReference type="EMBL" id="NHQ75083.1"/>
    </source>
</evidence>
<dbReference type="GO" id="GO:0005886">
    <property type="term" value="C:plasma membrane"/>
    <property type="evidence" value="ECO:0007669"/>
    <property type="project" value="TreeGrafter"/>
</dbReference>
<keyword evidence="9" id="KW-0472">Membrane</keyword>
<comment type="subcellular location">
    <subcellularLocation>
        <location evidence="2">Membrane</location>
    </subcellularLocation>
</comment>
<dbReference type="Gene3D" id="3.30.565.10">
    <property type="entry name" value="Histidine kinase-like ATPase, C-terminal domain"/>
    <property type="match status" value="1"/>
</dbReference>
<comment type="caution">
    <text evidence="11">The sequence shown here is derived from an EMBL/GenBank/DDBJ whole genome shotgun (WGS) entry which is preliminary data.</text>
</comment>
<keyword evidence="7 11" id="KW-0418">Kinase</keyword>
<dbReference type="PANTHER" id="PTHR45436:SF5">
    <property type="entry name" value="SENSOR HISTIDINE KINASE TRCS"/>
    <property type="match status" value="1"/>
</dbReference>
<dbReference type="InterPro" id="IPR004358">
    <property type="entry name" value="Sig_transdc_His_kin-like_C"/>
</dbReference>
<dbReference type="GO" id="GO:0004673">
    <property type="term" value="F:protein histidine kinase activity"/>
    <property type="evidence" value="ECO:0007669"/>
    <property type="project" value="UniProtKB-EC"/>
</dbReference>